<comment type="caution">
    <text evidence="2">The sequence shown here is derived from an EMBL/GenBank/DDBJ whole genome shotgun (WGS) entry which is preliminary data.</text>
</comment>
<evidence type="ECO:0000313" key="2">
    <source>
        <dbReference type="EMBL" id="GAA1984435.1"/>
    </source>
</evidence>
<evidence type="ECO:0000259" key="1">
    <source>
        <dbReference type="PROSITE" id="PS50943"/>
    </source>
</evidence>
<dbReference type="PROSITE" id="PS50943">
    <property type="entry name" value="HTH_CROC1"/>
    <property type="match status" value="1"/>
</dbReference>
<dbReference type="SUPFAM" id="SSF47413">
    <property type="entry name" value="lambda repressor-like DNA-binding domains"/>
    <property type="match status" value="1"/>
</dbReference>
<dbReference type="Pfam" id="PF19054">
    <property type="entry name" value="DUF5753"/>
    <property type="match status" value="1"/>
</dbReference>
<dbReference type="InterPro" id="IPR010982">
    <property type="entry name" value="Lambda_DNA-bd_dom_sf"/>
</dbReference>
<evidence type="ECO:0000313" key="3">
    <source>
        <dbReference type="Proteomes" id="UP001501116"/>
    </source>
</evidence>
<dbReference type="SMART" id="SM00530">
    <property type="entry name" value="HTH_XRE"/>
    <property type="match status" value="1"/>
</dbReference>
<proteinExistence type="predicted"/>
<keyword evidence="3" id="KW-1185">Reference proteome</keyword>
<reference evidence="2 3" key="1">
    <citation type="journal article" date="2019" name="Int. J. Syst. Evol. Microbiol.">
        <title>The Global Catalogue of Microorganisms (GCM) 10K type strain sequencing project: providing services to taxonomists for standard genome sequencing and annotation.</title>
        <authorList>
            <consortium name="The Broad Institute Genomics Platform"/>
            <consortium name="The Broad Institute Genome Sequencing Center for Infectious Disease"/>
            <person name="Wu L."/>
            <person name="Ma J."/>
        </authorList>
    </citation>
    <scope>NUCLEOTIDE SEQUENCE [LARGE SCALE GENOMIC DNA]</scope>
    <source>
        <strain evidence="2 3">JCM 14545</strain>
    </source>
</reference>
<dbReference type="Pfam" id="PF13560">
    <property type="entry name" value="HTH_31"/>
    <property type="match status" value="1"/>
</dbReference>
<protein>
    <submittedName>
        <fullName evidence="2">Helix-turn-helix transcriptional regulator</fullName>
    </submittedName>
</protein>
<gene>
    <name evidence="2" type="ORF">GCM10009754_72210</name>
</gene>
<dbReference type="InterPro" id="IPR001387">
    <property type="entry name" value="Cro/C1-type_HTH"/>
</dbReference>
<dbReference type="EMBL" id="BAAANN010000040">
    <property type="protein sequence ID" value="GAA1984435.1"/>
    <property type="molecule type" value="Genomic_DNA"/>
</dbReference>
<organism evidence="2 3">
    <name type="scientific">Amycolatopsis minnesotensis</name>
    <dbReference type="NCBI Taxonomy" id="337894"/>
    <lineage>
        <taxon>Bacteria</taxon>
        <taxon>Bacillati</taxon>
        <taxon>Actinomycetota</taxon>
        <taxon>Actinomycetes</taxon>
        <taxon>Pseudonocardiales</taxon>
        <taxon>Pseudonocardiaceae</taxon>
        <taxon>Amycolatopsis</taxon>
    </lineage>
</organism>
<sequence length="286" mass="32278">MPTVPRLFLGEALRRLRAESGKTLDEAAAATGRNRIQLIRVIDGKGTITADELEQLLDFFGATPKQKRELLALGVEARKRASRRPYTDLLPGAYERFTDLESMASEIWRYEVGEIPALLQIPEYIEAQMMMADGVWWQSSWEERRNRITFRLERQKLVMEAEQPKAIRFIITDDALRTPIGGTGIMTRQLEHILRVIDEHPNVTVQVLSATEPQNPARSGGLILLHFGELLRPVGFLPVVYGPSTYFDEPEDTGPLMRVFGKLEGLALSPDESRRLVADLVKGRAT</sequence>
<dbReference type="InterPro" id="IPR043917">
    <property type="entry name" value="DUF5753"/>
</dbReference>
<name>A0ABN2SCP2_9PSEU</name>
<dbReference type="Gene3D" id="1.10.260.40">
    <property type="entry name" value="lambda repressor-like DNA-binding domains"/>
    <property type="match status" value="1"/>
</dbReference>
<feature type="domain" description="HTH cro/C1-type" evidence="1">
    <location>
        <begin position="13"/>
        <end position="67"/>
    </location>
</feature>
<dbReference type="Proteomes" id="UP001501116">
    <property type="component" value="Unassembled WGS sequence"/>
</dbReference>
<accession>A0ABN2SCP2</accession>